<name>A0ACB8Z1K6_CICIN</name>
<protein>
    <submittedName>
        <fullName evidence="1">Uncharacterized protein</fullName>
    </submittedName>
</protein>
<proteinExistence type="predicted"/>
<keyword evidence="2" id="KW-1185">Reference proteome</keyword>
<comment type="caution">
    <text evidence="1">The sequence shown here is derived from an EMBL/GenBank/DDBJ whole genome shotgun (WGS) entry which is preliminary data.</text>
</comment>
<evidence type="ECO:0000313" key="1">
    <source>
        <dbReference type="EMBL" id="KAI3691437.1"/>
    </source>
</evidence>
<accession>A0ACB8Z1K6</accession>
<dbReference type="EMBL" id="CM042017">
    <property type="protein sequence ID" value="KAI3691437.1"/>
    <property type="molecule type" value="Genomic_DNA"/>
</dbReference>
<reference evidence="2" key="1">
    <citation type="journal article" date="2022" name="Mol. Ecol. Resour.">
        <title>The genomes of chicory, endive, great burdock and yacon provide insights into Asteraceae palaeo-polyploidization history and plant inulin production.</title>
        <authorList>
            <person name="Fan W."/>
            <person name="Wang S."/>
            <person name="Wang H."/>
            <person name="Wang A."/>
            <person name="Jiang F."/>
            <person name="Liu H."/>
            <person name="Zhao H."/>
            <person name="Xu D."/>
            <person name="Zhang Y."/>
        </authorList>
    </citation>
    <scope>NUCLEOTIDE SEQUENCE [LARGE SCALE GENOMIC DNA]</scope>
    <source>
        <strain evidence="2">cv. Punajuju</strain>
    </source>
</reference>
<sequence>MGIANSKAERCEALRLCKERKKFIKKTIDSRYEFAAAHLAYVQSLRNIGIALRRFAEAEALLDSSSATGVENPTTHSSNPSPSPPHLGGAAGGCASDGSHHHQPPVSSVSYMRSGGTNAVTVSLNPSKIDISTRVYVDDVDSMSFTMPPPPPPPPPESASSWDYFDPTDNHESFQFVGHDGFHVNFNNMTVHKQFPSTDSDIIERPITPPESSNKDQIAHDDVNPIAPISPRTAEFVNGNDSGSGALVCRTSQTESKDDSCLGEGESEDPSEFITHRAKDFLSSIKEIESRFFLASESGKEVSRMLEVNKIRVGYSEAKGNSTASNLLCGNCCKKPALVSHEPPHGPKIITWNRSMSSHSSSSRNPLAATSKDENDESGSDFMEEFCMIAGSHSSTLDRLYAWERKLYDEVKASESIRKEYDRKCDRLRHQFAKDLKTHVIDKTRALVKDLHSRIIVALHTVDSISKRIEKMRDEELQPQLLELIQGLNRMWKAMLESHHTQYITIQLAYHLKTSKTVTHQEQSKTQIITDLQHEISCFGLSFTDMVNSQTSYVESINNWLQNCIIQPKERVKGRRPFSPRRALGPPIFVICRDWSSGIQTLPAQQLSDAIKAFLSNLDRDSTEEVDRKPAEGEEVDGDVAAAVNLGTMHLSLTKVLDGLTKFSEASLKMYEDIKEKSEKAQNVYLNYRPPPRAYSI</sequence>
<dbReference type="Proteomes" id="UP001055811">
    <property type="component" value="Linkage Group LG09"/>
</dbReference>
<evidence type="ECO:0000313" key="2">
    <source>
        <dbReference type="Proteomes" id="UP001055811"/>
    </source>
</evidence>
<organism evidence="1 2">
    <name type="scientific">Cichorium intybus</name>
    <name type="common">Chicory</name>
    <dbReference type="NCBI Taxonomy" id="13427"/>
    <lineage>
        <taxon>Eukaryota</taxon>
        <taxon>Viridiplantae</taxon>
        <taxon>Streptophyta</taxon>
        <taxon>Embryophyta</taxon>
        <taxon>Tracheophyta</taxon>
        <taxon>Spermatophyta</taxon>
        <taxon>Magnoliopsida</taxon>
        <taxon>eudicotyledons</taxon>
        <taxon>Gunneridae</taxon>
        <taxon>Pentapetalae</taxon>
        <taxon>asterids</taxon>
        <taxon>campanulids</taxon>
        <taxon>Asterales</taxon>
        <taxon>Asteraceae</taxon>
        <taxon>Cichorioideae</taxon>
        <taxon>Cichorieae</taxon>
        <taxon>Cichoriinae</taxon>
        <taxon>Cichorium</taxon>
    </lineage>
</organism>
<reference evidence="1 2" key="2">
    <citation type="journal article" date="2022" name="Mol. Ecol. Resour.">
        <title>The genomes of chicory, endive, great burdock and yacon provide insights into Asteraceae paleo-polyploidization history and plant inulin production.</title>
        <authorList>
            <person name="Fan W."/>
            <person name="Wang S."/>
            <person name="Wang H."/>
            <person name="Wang A."/>
            <person name="Jiang F."/>
            <person name="Liu H."/>
            <person name="Zhao H."/>
            <person name="Xu D."/>
            <person name="Zhang Y."/>
        </authorList>
    </citation>
    <scope>NUCLEOTIDE SEQUENCE [LARGE SCALE GENOMIC DNA]</scope>
    <source>
        <strain evidence="2">cv. Punajuju</strain>
        <tissue evidence="1">Leaves</tissue>
    </source>
</reference>
<gene>
    <name evidence="1" type="ORF">L2E82_49796</name>
</gene>